<organism evidence="1 2">
    <name type="scientific">Suipraeoptans intestinalis</name>
    <dbReference type="NCBI Taxonomy" id="2606628"/>
    <lineage>
        <taxon>Bacteria</taxon>
        <taxon>Bacillati</taxon>
        <taxon>Bacillota</taxon>
        <taxon>Clostridia</taxon>
        <taxon>Lachnospirales</taxon>
        <taxon>Lachnospiraceae</taxon>
        <taxon>Suipraeoptans</taxon>
    </lineage>
</organism>
<name>A0A6N7V2U9_9FIRM</name>
<keyword evidence="2" id="KW-1185">Reference proteome</keyword>
<dbReference type="Proteomes" id="UP000434409">
    <property type="component" value="Unassembled WGS sequence"/>
</dbReference>
<gene>
    <name evidence="1" type="ORF">FYJ34_11925</name>
</gene>
<reference evidence="1 2" key="1">
    <citation type="submission" date="2019-08" db="EMBL/GenBank/DDBJ databases">
        <title>In-depth cultivation of the pig gut microbiome towards novel bacterial diversity and tailored functional studies.</title>
        <authorList>
            <person name="Wylensek D."/>
            <person name="Hitch T.C.A."/>
            <person name="Clavel T."/>
        </authorList>
    </citation>
    <scope>NUCLEOTIDE SEQUENCE [LARGE SCALE GENOMIC DNA]</scope>
    <source>
        <strain evidence="1 2">68-1-5</strain>
    </source>
</reference>
<protein>
    <submittedName>
        <fullName evidence="1">Uncharacterized protein</fullName>
    </submittedName>
</protein>
<evidence type="ECO:0000313" key="1">
    <source>
        <dbReference type="EMBL" id="MSR94885.1"/>
    </source>
</evidence>
<dbReference type="AlphaFoldDB" id="A0A6N7V2U9"/>
<evidence type="ECO:0000313" key="2">
    <source>
        <dbReference type="Proteomes" id="UP000434409"/>
    </source>
</evidence>
<accession>A0A6N7V2U9</accession>
<dbReference type="RefSeq" id="WP_154478951.1">
    <property type="nucleotide sequence ID" value="NZ_VULY01000034.1"/>
</dbReference>
<dbReference type="EMBL" id="VULY01000034">
    <property type="protein sequence ID" value="MSR94885.1"/>
    <property type="molecule type" value="Genomic_DNA"/>
</dbReference>
<proteinExistence type="predicted"/>
<comment type="caution">
    <text evidence="1">The sequence shown here is derived from an EMBL/GenBank/DDBJ whole genome shotgun (WGS) entry which is preliminary data.</text>
</comment>
<sequence length="67" mass="7802">MAEYTQIESEKEFEAAKKKIKEGEIDLIVRFSDGFEEQTKAYKEGSLFPGSIPTKIRQKNIRPRRPL</sequence>